<evidence type="ECO:0000256" key="1">
    <source>
        <dbReference type="ARBA" id="ARBA00010290"/>
    </source>
</evidence>
<dbReference type="GO" id="GO:0003924">
    <property type="term" value="F:GTPase activity"/>
    <property type="evidence" value="ECO:0007669"/>
    <property type="project" value="InterPro"/>
</dbReference>
<dbReference type="EMBL" id="CAJFDI010000003">
    <property type="protein sequence ID" value="CAD5223126.1"/>
    <property type="molecule type" value="Genomic_DNA"/>
</dbReference>
<dbReference type="FunFam" id="3.40.50.300:FF:001166">
    <property type="entry name" value="ADP-ribosylation factor D"/>
    <property type="match status" value="1"/>
</dbReference>
<dbReference type="InterPro" id="IPR027417">
    <property type="entry name" value="P-loop_NTPase"/>
</dbReference>
<dbReference type="Proteomes" id="UP000582659">
    <property type="component" value="Unassembled WGS sequence"/>
</dbReference>
<dbReference type="Gene3D" id="3.40.50.300">
    <property type="entry name" value="P-loop containing nucleotide triphosphate hydrolases"/>
    <property type="match status" value="1"/>
</dbReference>
<feature type="binding site" evidence="5">
    <location>
        <begin position="130"/>
        <end position="133"/>
    </location>
    <ligand>
        <name>GTP</name>
        <dbReference type="ChEBI" id="CHEBI:37565"/>
    </ligand>
</feature>
<gene>
    <name evidence="8" type="ORF">BXYJ_LOCUS7823</name>
</gene>
<accession>A0A1I7SFL0</accession>
<evidence type="ECO:0000256" key="7">
    <source>
        <dbReference type="RuleBase" id="RU003925"/>
    </source>
</evidence>
<feature type="binding site" evidence="6">
    <location>
        <position position="31"/>
    </location>
    <ligand>
        <name>Mg(2+)</name>
        <dbReference type="ChEBI" id="CHEBI:18420"/>
    </ligand>
</feature>
<evidence type="ECO:0000313" key="8">
    <source>
        <dbReference type="EMBL" id="CAD5223126.1"/>
    </source>
</evidence>
<protein>
    <recommendedName>
        <fullName evidence="2">ADP-ribosylation factor-like protein 6</fullName>
    </recommendedName>
</protein>
<dbReference type="InterPro" id="IPR006689">
    <property type="entry name" value="Small_GTPase_ARF/SAR"/>
</dbReference>
<feature type="binding site" evidence="5">
    <location>
        <begin position="24"/>
        <end position="31"/>
    </location>
    <ligand>
        <name>GTP</name>
        <dbReference type="ChEBI" id="CHEBI:37565"/>
    </ligand>
</feature>
<evidence type="ECO:0000256" key="3">
    <source>
        <dbReference type="ARBA" id="ARBA00022741"/>
    </source>
</evidence>
<dbReference type="Proteomes" id="UP000095284">
    <property type="component" value="Unplaced"/>
</dbReference>
<proteinExistence type="inferred from homology"/>
<keyword evidence="4 5" id="KW-0342">GTP-binding</keyword>
<feature type="binding site" evidence="5">
    <location>
        <position position="72"/>
    </location>
    <ligand>
        <name>GTP</name>
        <dbReference type="ChEBI" id="CHEBI:37565"/>
    </ligand>
</feature>
<sequence>MGLFSTIAKFFAPHQHPCEVLVLGLDNSGKTSILNQLKPPDNQLSAVTPTVGFNVEKFNAANIAFTAYDMSGQSKYRTLWETQYKTAHAIIFVVDSTDRLRMAVARDELWMILDHKDIKAKRIPILVFANKCDDSRALSTPEINISLGLDVIREHNWNIVQSSAITGQGLVSGIGWLSEQIKDSVKKENGYT</sequence>
<dbReference type="PROSITE" id="PS51419">
    <property type="entry name" value="RAB"/>
    <property type="match status" value="1"/>
</dbReference>
<dbReference type="GO" id="GO:0005525">
    <property type="term" value="F:GTP binding"/>
    <property type="evidence" value="ECO:0007669"/>
    <property type="project" value="UniProtKB-KW"/>
</dbReference>
<evidence type="ECO:0000313" key="11">
    <source>
        <dbReference type="WBParaSite" id="BXY_1182200.1"/>
    </source>
</evidence>
<dbReference type="InterPro" id="IPR005225">
    <property type="entry name" value="Small_GTP-bd"/>
</dbReference>
<name>A0A1I7SFL0_BURXY</name>
<dbReference type="SUPFAM" id="SSF52540">
    <property type="entry name" value="P-loop containing nucleoside triphosphate hydrolases"/>
    <property type="match status" value="1"/>
</dbReference>
<dbReference type="NCBIfam" id="TIGR00231">
    <property type="entry name" value="small_GTP"/>
    <property type="match status" value="1"/>
</dbReference>
<dbReference type="PRINTS" id="PR00328">
    <property type="entry name" value="SAR1GTPBP"/>
</dbReference>
<dbReference type="GO" id="GO:0046872">
    <property type="term" value="F:metal ion binding"/>
    <property type="evidence" value="ECO:0007669"/>
    <property type="project" value="UniProtKB-KW"/>
</dbReference>
<evidence type="ECO:0000256" key="5">
    <source>
        <dbReference type="PIRSR" id="PIRSR606689-1"/>
    </source>
</evidence>
<reference evidence="11" key="1">
    <citation type="submission" date="2016-11" db="UniProtKB">
        <authorList>
            <consortium name="WormBaseParasite"/>
        </authorList>
    </citation>
    <scope>IDENTIFICATION</scope>
</reference>
<evidence type="ECO:0000313" key="9">
    <source>
        <dbReference type="Proteomes" id="UP000095284"/>
    </source>
</evidence>
<dbReference type="SMART" id="SM00177">
    <property type="entry name" value="ARF"/>
    <property type="match status" value="1"/>
</dbReference>
<keyword evidence="3 5" id="KW-0547">Nucleotide-binding</keyword>
<dbReference type="PROSITE" id="PS51417">
    <property type="entry name" value="ARF"/>
    <property type="match status" value="1"/>
</dbReference>
<dbReference type="Proteomes" id="UP000659654">
    <property type="component" value="Unassembled WGS sequence"/>
</dbReference>
<keyword evidence="6" id="KW-0479">Metal-binding</keyword>
<feature type="binding site" evidence="6">
    <location>
        <position position="50"/>
    </location>
    <ligand>
        <name>Mg(2+)</name>
        <dbReference type="ChEBI" id="CHEBI:18420"/>
    </ligand>
</feature>
<evidence type="ECO:0000256" key="4">
    <source>
        <dbReference type="ARBA" id="ARBA00023134"/>
    </source>
</evidence>
<dbReference type="OrthoDB" id="442317at2759"/>
<organism evidence="9 11">
    <name type="scientific">Bursaphelenchus xylophilus</name>
    <name type="common">Pinewood nematode worm</name>
    <name type="synonym">Aphelenchoides xylophilus</name>
    <dbReference type="NCBI Taxonomy" id="6326"/>
    <lineage>
        <taxon>Eukaryota</taxon>
        <taxon>Metazoa</taxon>
        <taxon>Ecdysozoa</taxon>
        <taxon>Nematoda</taxon>
        <taxon>Chromadorea</taxon>
        <taxon>Rhabditida</taxon>
        <taxon>Tylenchina</taxon>
        <taxon>Tylenchomorpha</taxon>
        <taxon>Aphelenchoidea</taxon>
        <taxon>Aphelenchoididae</taxon>
        <taxon>Bursaphelenchus</taxon>
    </lineage>
</organism>
<reference evidence="8" key="2">
    <citation type="submission" date="2020-09" db="EMBL/GenBank/DDBJ databases">
        <authorList>
            <person name="Kikuchi T."/>
        </authorList>
    </citation>
    <scope>NUCLEOTIDE SEQUENCE</scope>
    <source>
        <strain evidence="8">Ka4C1</strain>
    </source>
</reference>
<comment type="similarity">
    <text evidence="1 7">Belongs to the small GTPase superfamily. Arf family.</text>
</comment>
<dbReference type="PANTHER" id="PTHR11711">
    <property type="entry name" value="ADP RIBOSYLATION FACTOR-RELATED"/>
    <property type="match status" value="1"/>
</dbReference>
<keyword evidence="10" id="KW-1185">Reference proteome</keyword>
<evidence type="ECO:0000313" key="10">
    <source>
        <dbReference type="Proteomes" id="UP000659654"/>
    </source>
</evidence>
<keyword evidence="6" id="KW-0460">Magnesium</keyword>
<dbReference type="InterPro" id="IPR024156">
    <property type="entry name" value="Small_GTPase_ARF"/>
</dbReference>
<dbReference type="AlphaFoldDB" id="A0A1I7SFL0"/>
<dbReference type="EMBL" id="CAJFCV020000003">
    <property type="protein sequence ID" value="CAG9111744.1"/>
    <property type="molecule type" value="Genomic_DNA"/>
</dbReference>
<dbReference type="SMART" id="SM00178">
    <property type="entry name" value="SAR"/>
    <property type="match status" value="1"/>
</dbReference>
<dbReference type="SMR" id="A0A1I7SFL0"/>
<evidence type="ECO:0000256" key="6">
    <source>
        <dbReference type="PIRSR" id="PIRSR606689-2"/>
    </source>
</evidence>
<dbReference type="WBParaSite" id="BXY_1182200.1">
    <property type="protein sequence ID" value="BXY_1182200.1"/>
    <property type="gene ID" value="BXY_1182200"/>
</dbReference>
<dbReference type="Pfam" id="PF00025">
    <property type="entry name" value="Arf"/>
    <property type="match status" value="1"/>
</dbReference>
<dbReference type="eggNOG" id="KOG0070">
    <property type="taxonomic scope" value="Eukaryota"/>
</dbReference>
<evidence type="ECO:0000256" key="2">
    <source>
        <dbReference type="ARBA" id="ARBA00019766"/>
    </source>
</evidence>